<evidence type="ECO:0000256" key="2">
    <source>
        <dbReference type="ARBA" id="ARBA00022692"/>
    </source>
</evidence>
<gene>
    <name evidence="12" type="primary">IL21R</name>
</gene>
<keyword evidence="7" id="KW-0325">Glycoprotein</keyword>
<evidence type="ECO:0000256" key="4">
    <source>
        <dbReference type="ARBA" id="ARBA00022989"/>
    </source>
</evidence>
<organism evidence="11 12">
    <name type="scientific">Pogona vitticeps</name>
    <name type="common">central bearded dragon</name>
    <dbReference type="NCBI Taxonomy" id="103695"/>
    <lineage>
        <taxon>Eukaryota</taxon>
        <taxon>Metazoa</taxon>
        <taxon>Chordata</taxon>
        <taxon>Craniata</taxon>
        <taxon>Vertebrata</taxon>
        <taxon>Euteleostomi</taxon>
        <taxon>Lepidosauria</taxon>
        <taxon>Squamata</taxon>
        <taxon>Bifurcata</taxon>
        <taxon>Unidentata</taxon>
        <taxon>Episquamata</taxon>
        <taxon>Toxicofera</taxon>
        <taxon>Iguania</taxon>
        <taxon>Acrodonta</taxon>
        <taxon>Agamidae</taxon>
        <taxon>Amphibolurinae</taxon>
        <taxon>Pogona</taxon>
    </lineage>
</organism>
<evidence type="ECO:0000256" key="3">
    <source>
        <dbReference type="ARBA" id="ARBA00022729"/>
    </source>
</evidence>
<dbReference type="SUPFAM" id="SSF49265">
    <property type="entry name" value="Fibronectin type III"/>
    <property type="match status" value="1"/>
</dbReference>
<dbReference type="InterPro" id="IPR036116">
    <property type="entry name" value="FN3_sf"/>
</dbReference>
<name>A0ABM5F0I6_9SAUR</name>
<dbReference type="PANTHER" id="PTHR23037:SF7">
    <property type="entry name" value="INTERLEUKIN-21 RECEPTOR"/>
    <property type="match status" value="1"/>
</dbReference>
<dbReference type="PROSITE" id="PS50853">
    <property type="entry name" value="FN3"/>
    <property type="match status" value="1"/>
</dbReference>
<protein>
    <submittedName>
        <fullName evidence="12">Interleukin-21 receptor isoform X1</fullName>
    </submittedName>
</protein>
<dbReference type="Gene3D" id="2.60.40.10">
    <property type="entry name" value="Immunoglobulins"/>
    <property type="match status" value="2"/>
</dbReference>
<evidence type="ECO:0000256" key="9">
    <source>
        <dbReference type="SAM" id="SignalP"/>
    </source>
</evidence>
<keyword evidence="4 8" id="KW-1133">Transmembrane helix</keyword>
<keyword evidence="3 9" id="KW-0732">Signal</keyword>
<comment type="subcellular location">
    <subcellularLocation>
        <location evidence="1">Membrane</location>
        <topology evidence="1">Single-pass type I membrane protein</topology>
    </subcellularLocation>
</comment>
<dbReference type="CDD" id="cd00063">
    <property type="entry name" value="FN3"/>
    <property type="match status" value="1"/>
</dbReference>
<evidence type="ECO:0000313" key="12">
    <source>
        <dbReference type="RefSeq" id="XP_072838918.1"/>
    </source>
</evidence>
<evidence type="ECO:0000313" key="11">
    <source>
        <dbReference type="Proteomes" id="UP001652642"/>
    </source>
</evidence>
<evidence type="ECO:0000256" key="6">
    <source>
        <dbReference type="ARBA" id="ARBA00023170"/>
    </source>
</evidence>
<proteinExistence type="predicted"/>
<feature type="signal peptide" evidence="9">
    <location>
        <begin position="1"/>
        <end position="20"/>
    </location>
</feature>
<evidence type="ECO:0000256" key="1">
    <source>
        <dbReference type="ARBA" id="ARBA00004479"/>
    </source>
</evidence>
<dbReference type="GeneID" id="140702583"/>
<keyword evidence="6 12" id="KW-0675">Receptor</keyword>
<dbReference type="SMART" id="SM00060">
    <property type="entry name" value="FN3"/>
    <property type="match status" value="1"/>
</dbReference>
<keyword evidence="11" id="KW-1185">Reference proteome</keyword>
<keyword evidence="2 8" id="KW-0812">Transmembrane</keyword>
<feature type="transmembrane region" description="Helical" evidence="8">
    <location>
        <begin position="241"/>
        <end position="262"/>
    </location>
</feature>
<sequence length="590" mass="63726">MPCPDLLLLLLLLLHQAASACEDLACFADYLETLTCTWGSRPEPASLTGSWDCGEGGTCPFGPAAAAAAADGNATTAAPRWTCRADQRACFGNARFQVEAAVPGPGPGEAPLRCCRKAFVFQDHIQPSPPFNLTAVASPAGYTVSWGTRYRRGDYLRGELQYELSYRRRSQPWPEPGQKRLSRDTQTLQLLPHELEAGAEYELRVRARPGEASSYRGTWSDWSRGATLVTLPRPSDDAGGALWLLLLLLLSLVPALLAFLGWHQGLWKKLNPLVPSPAPFFQPLFLVHKGDFKKWVGAYSARAVLDISEWGPVVPEICQKIGVKYLPPPSPAKGGWRGDREALQAGALPSSLLISADNRREGKQEEVTMSEPPYGHLSIDTVTVAGELPHCCPQCGRTGLCCVTEQWQEKENPETTAEGDAYCGFCPEGASNGQVSGPFLPRTRGSPSPCCSESRMESPLWEEAAPALVQTGGFLGRRAADKREPPGLCPVPFETLWMATPLSLSSPQAEEAPFYRELLSPELDTEGNAGNGLDLDTIDSGFADCECGSPLDAECQEGQAGCGSVGAEEEKEAFLASYVKQWVSCHKGKA</sequence>
<evidence type="ECO:0000256" key="5">
    <source>
        <dbReference type="ARBA" id="ARBA00023136"/>
    </source>
</evidence>
<keyword evidence="5 8" id="KW-0472">Membrane</keyword>
<evidence type="ECO:0000259" key="10">
    <source>
        <dbReference type="PROSITE" id="PS50853"/>
    </source>
</evidence>
<evidence type="ECO:0000256" key="8">
    <source>
        <dbReference type="SAM" id="Phobius"/>
    </source>
</evidence>
<dbReference type="PANTHER" id="PTHR23037">
    <property type="entry name" value="CYTOKINE RECEPTOR"/>
    <property type="match status" value="1"/>
</dbReference>
<feature type="domain" description="Fibronectin type-III" evidence="10">
    <location>
        <begin position="126"/>
        <end position="233"/>
    </location>
</feature>
<dbReference type="InterPro" id="IPR003961">
    <property type="entry name" value="FN3_dom"/>
</dbReference>
<evidence type="ECO:0000256" key="7">
    <source>
        <dbReference type="ARBA" id="ARBA00023180"/>
    </source>
</evidence>
<dbReference type="Proteomes" id="UP001652642">
    <property type="component" value="Chromosome 13"/>
</dbReference>
<reference evidence="12" key="1">
    <citation type="submission" date="2025-08" db="UniProtKB">
        <authorList>
            <consortium name="RefSeq"/>
        </authorList>
    </citation>
    <scope>IDENTIFICATION</scope>
</reference>
<dbReference type="InterPro" id="IPR013783">
    <property type="entry name" value="Ig-like_fold"/>
</dbReference>
<feature type="chain" id="PRO_5046726021" evidence="9">
    <location>
        <begin position="21"/>
        <end position="590"/>
    </location>
</feature>
<dbReference type="RefSeq" id="XP_072838918.1">
    <property type="nucleotide sequence ID" value="XM_072982817.1"/>
</dbReference>
<accession>A0ABM5F0I6</accession>